<protein>
    <recommendedName>
        <fullName evidence="5">Flagellar protein FliT</fullName>
    </recommendedName>
</protein>
<evidence type="ECO:0000256" key="1">
    <source>
        <dbReference type="ARBA" id="ARBA00004514"/>
    </source>
</evidence>
<evidence type="ECO:0000256" key="4">
    <source>
        <dbReference type="ARBA" id="ARBA00023186"/>
    </source>
</evidence>
<name>A0ABZ0IF46_9GAMM</name>
<dbReference type="Proteomes" id="UP001626549">
    <property type="component" value="Chromosome"/>
</dbReference>
<organism evidence="6 7">
    <name type="scientific">Congregibacter brevis</name>
    <dbReference type="NCBI Taxonomy" id="3081201"/>
    <lineage>
        <taxon>Bacteria</taxon>
        <taxon>Pseudomonadati</taxon>
        <taxon>Pseudomonadota</taxon>
        <taxon>Gammaproteobacteria</taxon>
        <taxon>Cellvibrionales</taxon>
        <taxon>Halieaceae</taxon>
        <taxon>Congregibacter</taxon>
    </lineage>
</organism>
<dbReference type="Gene3D" id="1.20.58.380">
    <property type="entry name" value="Flagellar protein flit"/>
    <property type="match status" value="1"/>
</dbReference>
<keyword evidence="6" id="KW-0282">Flagellum</keyword>
<keyword evidence="6" id="KW-0966">Cell projection</keyword>
<proteinExistence type="predicted"/>
<keyword evidence="6" id="KW-0969">Cilium</keyword>
<dbReference type="InterPro" id="IPR008622">
    <property type="entry name" value="FliT"/>
</dbReference>
<comment type="subcellular location">
    <subcellularLocation>
        <location evidence="1">Cytoplasm</location>
        <location evidence="1">Cytosol</location>
    </subcellularLocation>
</comment>
<dbReference type="EMBL" id="CP136865">
    <property type="protein sequence ID" value="WOJ96646.1"/>
    <property type="molecule type" value="Genomic_DNA"/>
</dbReference>
<keyword evidence="3" id="KW-1005">Bacterial flagellum biogenesis</keyword>
<gene>
    <name evidence="6" type="ORF">R0137_15555</name>
</gene>
<accession>A0ABZ0IF46</accession>
<evidence type="ECO:0000256" key="5">
    <source>
        <dbReference type="ARBA" id="ARBA00093797"/>
    </source>
</evidence>
<evidence type="ECO:0000256" key="3">
    <source>
        <dbReference type="ARBA" id="ARBA00022795"/>
    </source>
</evidence>
<keyword evidence="7" id="KW-1185">Reference proteome</keyword>
<evidence type="ECO:0000313" key="6">
    <source>
        <dbReference type="EMBL" id="WOJ96646.1"/>
    </source>
</evidence>
<keyword evidence="2" id="KW-0963">Cytoplasm</keyword>
<reference evidence="6 7" key="1">
    <citation type="submission" date="2023-10" db="EMBL/GenBank/DDBJ databases">
        <title>Two novel species belonging to the OM43/NOR5 clade.</title>
        <authorList>
            <person name="Park M."/>
        </authorList>
    </citation>
    <scope>NUCLEOTIDE SEQUENCE [LARGE SCALE GENOMIC DNA]</scope>
    <source>
        <strain evidence="6 7">IMCC45268</strain>
    </source>
</reference>
<evidence type="ECO:0000313" key="7">
    <source>
        <dbReference type="Proteomes" id="UP001626549"/>
    </source>
</evidence>
<evidence type="ECO:0000256" key="2">
    <source>
        <dbReference type="ARBA" id="ARBA00022490"/>
    </source>
</evidence>
<dbReference type="RefSeq" id="WP_405272941.1">
    <property type="nucleotide sequence ID" value="NZ_CP136865.1"/>
</dbReference>
<sequence>MNATLTSALDAKESGQYQRLAGVLNMTRDMLDCAGAGEWDRVAELERERRDDLQQCFSQPVDAEHGELVSEALAVMLHLNDELMGLLANARDAVLEQGVNQARTRSALGSYQDVQSSS</sequence>
<keyword evidence="4" id="KW-0143">Chaperone</keyword>
<dbReference type="Pfam" id="PF05400">
    <property type="entry name" value="FliT"/>
    <property type="match status" value="1"/>
</dbReference>